<dbReference type="Proteomes" id="UP000219914">
    <property type="component" value="Unassembled WGS sequence"/>
</dbReference>
<evidence type="ECO:0000313" key="4">
    <source>
        <dbReference type="Proteomes" id="UP000219914"/>
    </source>
</evidence>
<comment type="caution">
    <text evidence="2">The sequence shown here is derived from an EMBL/GenBank/DDBJ whole genome shotgun (WGS) entry which is preliminary data.</text>
</comment>
<feature type="compositionally biased region" description="Basic and acidic residues" evidence="1">
    <location>
        <begin position="9"/>
        <end position="39"/>
    </location>
</feature>
<reference evidence="3 4" key="1">
    <citation type="submission" date="2017-09" db="EMBL/GenBank/DDBJ databases">
        <title>Comparative genomics of rhizobia isolated from Phaseolus vulgaris in China.</title>
        <authorList>
            <person name="Tong W."/>
        </authorList>
    </citation>
    <scope>NUCLEOTIDE SEQUENCE [LARGE SCALE GENOMIC DNA]</scope>
    <source>
        <strain evidence="3 4">FH14</strain>
    </source>
</reference>
<name>A0A2A6K954_9HYPH</name>
<reference evidence="2" key="2">
    <citation type="submission" date="2023-04" db="EMBL/GenBank/DDBJ databases">
        <title>Genomic characterization of faba bean (Vicia faba) microsymbionts in Mexican soils.</title>
        <authorList>
            <person name="Rivera Orduna F.N."/>
            <person name="Guevara-Luna J."/>
            <person name="Yan J."/>
            <person name="Arroyo-Herrera I."/>
            <person name="Li Y."/>
            <person name="Vasquez-Murrieta M.S."/>
            <person name="Wang E.T."/>
        </authorList>
    </citation>
    <scope>NUCLEOTIDE SEQUENCE</scope>
    <source>
        <strain evidence="2">CH26</strain>
    </source>
</reference>
<sequence length="86" mass="9600">MDTERIRRRAQEIWEAEGKPEGEHERHWLQAEREQKGDGEVPQTSSSAHHSATTIPDGGGTSSTVITERDREPGSFKPGNFASENK</sequence>
<evidence type="ECO:0000256" key="1">
    <source>
        <dbReference type="SAM" id="MobiDB-lite"/>
    </source>
</evidence>
<evidence type="ECO:0000313" key="3">
    <source>
        <dbReference type="EMBL" id="PDT20969.1"/>
    </source>
</evidence>
<dbReference type="InterPro" id="IPR021327">
    <property type="entry name" value="DUF2934"/>
</dbReference>
<dbReference type="EMBL" id="NWSY01000021">
    <property type="protein sequence ID" value="PDT20969.1"/>
    <property type="molecule type" value="Genomic_DNA"/>
</dbReference>
<accession>A0A2A6K954</accession>
<feature type="compositionally biased region" description="Low complexity" evidence="1">
    <location>
        <begin position="44"/>
        <end position="54"/>
    </location>
</feature>
<evidence type="ECO:0000313" key="2">
    <source>
        <dbReference type="EMBL" id="MDR9776003.1"/>
    </source>
</evidence>
<dbReference type="RefSeq" id="WP_097536590.1">
    <property type="nucleotide sequence ID" value="NZ_JAVLSD010000009.1"/>
</dbReference>
<protein>
    <submittedName>
        <fullName evidence="2">DUF2934 domain-containing protein</fullName>
    </submittedName>
</protein>
<proteinExistence type="predicted"/>
<dbReference type="Pfam" id="PF11154">
    <property type="entry name" value="DUF2934"/>
    <property type="match status" value="1"/>
</dbReference>
<gene>
    <name evidence="3" type="ORF">CO674_25085</name>
    <name evidence="2" type="ORF">RJJ65_25740</name>
</gene>
<dbReference type="Proteomes" id="UP001268610">
    <property type="component" value="Unassembled WGS sequence"/>
</dbReference>
<dbReference type="EMBL" id="JAVLSF010000019">
    <property type="protein sequence ID" value="MDR9776003.1"/>
    <property type="molecule type" value="Genomic_DNA"/>
</dbReference>
<evidence type="ECO:0000313" key="5">
    <source>
        <dbReference type="Proteomes" id="UP001268610"/>
    </source>
</evidence>
<keyword evidence="4" id="KW-1185">Reference proteome</keyword>
<dbReference type="AlphaFoldDB" id="A0A2A6K954"/>
<organism evidence="2 5">
    <name type="scientific">Rhizobium hidalgonense</name>
    <dbReference type="NCBI Taxonomy" id="1538159"/>
    <lineage>
        <taxon>Bacteria</taxon>
        <taxon>Pseudomonadati</taxon>
        <taxon>Pseudomonadota</taxon>
        <taxon>Alphaproteobacteria</taxon>
        <taxon>Hyphomicrobiales</taxon>
        <taxon>Rhizobiaceae</taxon>
        <taxon>Rhizobium/Agrobacterium group</taxon>
        <taxon>Rhizobium</taxon>
    </lineage>
</organism>
<feature type="region of interest" description="Disordered" evidence="1">
    <location>
        <begin position="1"/>
        <end position="86"/>
    </location>
</feature>